<dbReference type="Proteomes" id="UP001556367">
    <property type="component" value="Unassembled WGS sequence"/>
</dbReference>
<name>A0ABR3JVN3_9AGAR</name>
<sequence length="100" mass="11249">MNEAGDATTAVSRCPTASPPRIHYRNAISSKHLIPCELDAFLCRRYHLNQFETSILPKTWSRTSFELGSPSVVRPVKDILVLIRRTCATGSIKGDEQFWS</sequence>
<comment type="caution">
    <text evidence="1">The sequence shown here is derived from an EMBL/GenBank/DDBJ whole genome shotgun (WGS) entry which is preliminary data.</text>
</comment>
<reference evidence="2" key="1">
    <citation type="submission" date="2024-06" db="EMBL/GenBank/DDBJ databases">
        <title>Multi-omics analyses provide insights into the biosynthesis of the anticancer antibiotic pleurotin in Hohenbuehelia grisea.</title>
        <authorList>
            <person name="Weaver J.A."/>
            <person name="Alberti F."/>
        </authorList>
    </citation>
    <scope>NUCLEOTIDE SEQUENCE [LARGE SCALE GENOMIC DNA]</scope>
    <source>
        <strain evidence="2">T-177</strain>
    </source>
</reference>
<dbReference type="EMBL" id="JASNQZ010000002">
    <property type="protein sequence ID" value="KAL0959939.1"/>
    <property type="molecule type" value="Genomic_DNA"/>
</dbReference>
<gene>
    <name evidence="1" type="ORF">HGRIS_011602</name>
</gene>
<evidence type="ECO:0000313" key="2">
    <source>
        <dbReference type="Proteomes" id="UP001556367"/>
    </source>
</evidence>
<organism evidence="1 2">
    <name type="scientific">Hohenbuehelia grisea</name>
    <dbReference type="NCBI Taxonomy" id="104357"/>
    <lineage>
        <taxon>Eukaryota</taxon>
        <taxon>Fungi</taxon>
        <taxon>Dikarya</taxon>
        <taxon>Basidiomycota</taxon>
        <taxon>Agaricomycotina</taxon>
        <taxon>Agaricomycetes</taxon>
        <taxon>Agaricomycetidae</taxon>
        <taxon>Agaricales</taxon>
        <taxon>Pleurotineae</taxon>
        <taxon>Pleurotaceae</taxon>
        <taxon>Hohenbuehelia</taxon>
    </lineage>
</organism>
<keyword evidence="2" id="KW-1185">Reference proteome</keyword>
<accession>A0ABR3JVN3</accession>
<protein>
    <submittedName>
        <fullName evidence="1">Uncharacterized protein</fullName>
    </submittedName>
</protein>
<proteinExistence type="predicted"/>
<evidence type="ECO:0000313" key="1">
    <source>
        <dbReference type="EMBL" id="KAL0959939.1"/>
    </source>
</evidence>